<feature type="domain" description="Chromosomal replication initiator DnaA C-terminal" evidence="1">
    <location>
        <begin position="221"/>
        <end position="289"/>
    </location>
</feature>
<proteinExistence type="predicted"/>
<accession>B5EE58</accession>
<dbReference type="GO" id="GO:0005524">
    <property type="term" value="F:ATP binding"/>
    <property type="evidence" value="ECO:0007669"/>
    <property type="project" value="InterPro"/>
</dbReference>
<reference evidence="3 4" key="1">
    <citation type="submission" date="2008-07" db="EMBL/GenBank/DDBJ databases">
        <title>Complete sequence of Geobacter bemidjiensis BEM.</title>
        <authorList>
            <consortium name="US DOE Joint Genome Institute"/>
            <person name="Lucas S."/>
            <person name="Copeland A."/>
            <person name="Lapidus A."/>
            <person name="Glavina del Rio T."/>
            <person name="Dalin E."/>
            <person name="Tice H."/>
            <person name="Bruce D."/>
            <person name="Goodwin L."/>
            <person name="Pitluck S."/>
            <person name="Kiss H."/>
            <person name="Brettin T."/>
            <person name="Detter J.C."/>
            <person name="Han C."/>
            <person name="Kuske C.R."/>
            <person name="Schmutz J."/>
            <person name="Larimer F."/>
            <person name="Land M."/>
            <person name="Hauser L."/>
            <person name="Kyrpides N."/>
            <person name="Lykidis A."/>
            <person name="Lovley D."/>
            <person name="Richardson P."/>
        </authorList>
    </citation>
    <scope>NUCLEOTIDE SEQUENCE [LARGE SCALE GENOMIC DNA]</scope>
    <source>
        <strain evidence="4">ATCC BAA-1014 / DSM 16622 / JCM 12645 / Bem</strain>
    </source>
</reference>
<dbReference type="InterPro" id="IPR036515">
    <property type="entry name" value="Transposase_17_sf"/>
</dbReference>
<dbReference type="Proteomes" id="UP000008825">
    <property type="component" value="Chromosome"/>
</dbReference>
<dbReference type="GO" id="GO:0043565">
    <property type="term" value="F:sequence-specific DNA binding"/>
    <property type="evidence" value="ECO:0007669"/>
    <property type="project" value="InterPro"/>
</dbReference>
<dbReference type="EMBL" id="CP001124">
    <property type="protein sequence ID" value="ACH37796.1"/>
    <property type="molecule type" value="Genomic_DNA"/>
</dbReference>
<dbReference type="GO" id="GO:0004803">
    <property type="term" value="F:transposase activity"/>
    <property type="evidence" value="ECO:0007669"/>
    <property type="project" value="InterPro"/>
</dbReference>
<dbReference type="STRING" id="404380.Gbem_0770"/>
<dbReference type="SMART" id="SM01321">
    <property type="entry name" value="Y1_Tnp"/>
    <property type="match status" value="1"/>
</dbReference>
<feature type="domain" description="Transposase IS200-like" evidence="2">
    <location>
        <begin position="9"/>
        <end position="123"/>
    </location>
</feature>
<reference evidence="3 4" key="2">
    <citation type="journal article" date="2010" name="BMC Genomics">
        <title>The genome of Geobacter bemidjiensis, exemplar for the subsurface clade of Geobacter species that predominate in Fe(III)-reducing subsurface environments.</title>
        <authorList>
            <person name="Aklujkar M."/>
            <person name="Young N.D."/>
            <person name="Holmes D."/>
            <person name="Chavan M."/>
            <person name="Risso C."/>
            <person name="Kiss H.E."/>
            <person name="Han C.S."/>
            <person name="Land M.L."/>
            <person name="Lovley D.R."/>
        </authorList>
    </citation>
    <scope>NUCLEOTIDE SEQUENCE [LARGE SCALE GENOMIC DNA]</scope>
    <source>
        <strain evidence="4">ATCC BAA-1014 / DSM 16622 / JCM 12645 / Bem</strain>
    </source>
</reference>
<dbReference type="GO" id="GO:0006313">
    <property type="term" value="P:DNA transposition"/>
    <property type="evidence" value="ECO:0007669"/>
    <property type="project" value="InterPro"/>
</dbReference>
<evidence type="ECO:0000259" key="1">
    <source>
        <dbReference type="SMART" id="SM00760"/>
    </source>
</evidence>
<protein>
    <submittedName>
        <fullName evidence="3">Transposase, Y1_Tnp domain-containing</fullName>
    </submittedName>
</protein>
<dbReference type="PANTHER" id="PTHR34322">
    <property type="entry name" value="TRANSPOSASE, Y1_TNP DOMAIN-CONTAINING"/>
    <property type="match status" value="1"/>
</dbReference>
<dbReference type="InterPro" id="IPR010921">
    <property type="entry name" value="Trp_repressor/repl_initiator"/>
</dbReference>
<dbReference type="CDD" id="cd06571">
    <property type="entry name" value="Bac_DnaA_C"/>
    <property type="match status" value="1"/>
</dbReference>
<dbReference type="Gene3D" id="3.30.70.1290">
    <property type="entry name" value="Transposase IS200-like"/>
    <property type="match status" value="1"/>
</dbReference>
<dbReference type="AlphaFoldDB" id="B5EE58"/>
<evidence type="ECO:0000313" key="3">
    <source>
        <dbReference type="EMBL" id="ACH37796.1"/>
    </source>
</evidence>
<evidence type="ECO:0000259" key="2">
    <source>
        <dbReference type="SMART" id="SM01321"/>
    </source>
</evidence>
<keyword evidence="4" id="KW-1185">Reference proteome</keyword>
<dbReference type="RefSeq" id="WP_012529204.1">
    <property type="nucleotide sequence ID" value="NC_011146.1"/>
</dbReference>
<dbReference type="OrthoDB" id="9800147at2"/>
<dbReference type="GO" id="GO:0006270">
    <property type="term" value="P:DNA replication initiation"/>
    <property type="evidence" value="ECO:0007669"/>
    <property type="project" value="InterPro"/>
</dbReference>
<dbReference type="HOGENOM" id="CLU_068226_0_0_7"/>
<evidence type="ECO:0000313" key="4">
    <source>
        <dbReference type="Proteomes" id="UP000008825"/>
    </source>
</evidence>
<sequence>MPRKPRLHFPNATYHVIIRGNDGTDIFFSDQDRTKFYSLLREAIEGFNFRLHAFCLMTNHAHFVLQVGKIPLSRILQNISQRYTQWINSTHSRTGHVFQGRYKAILIDADEYLLQLVRYVHRNPIRAHIVDDLGKYWWSSHCVYLGRENLSWVTTDFVLSQFASQEITARARYLDFVADHIDDGRRKEFYSGMCDGRILGDDDFTDNAILTARQEPPDHFTLADVLAAVCCEFGISEAELRSAGKAHPASEARAVAALIVEESRHMSLTALAKELQRDASALGKLAQRLRHRTVTDAQLAESIDGVRAKLHKCPDV</sequence>
<gene>
    <name evidence="3" type="ordered locus">Gbem_0770</name>
</gene>
<dbReference type="eggNOG" id="COG0593">
    <property type="taxonomic scope" value="Bacteria"/>
</dbReference>
<name>B5EE58_CITBB</name>
<dbReference type="SUPFAM" id="SSF48295">
    <property type="entry name" value="TrpR-like"/>
    <property type="match status" value="1"/>
</dbReference>
<dbReference type="SUPFAM" id="SSF143422">
    <property type="entry name" value="Transposase IS200-like"/>
    <property type="match status" value="1"/>
</dbReference>
<organism evidence="3 4">
    <name type="scientific">Citrifermentans bemidjiense (strain ATCC BAA-1014 / DSM 16622 / JCM 12645 / Bem)</name>
    <name type="common">Geobacter bemidjiensis</name>
    <dbReference type="NCBI Taxonomy" id="404380"/>
    <lineage>
        <taxon>Bacteria</taxon>
        <taxon>Pseudomonadati</taxon>
        <taxon>Thermodesulfobacteriota</taxon>
        <taxon>Desulfuromonadia</taxon>
        <taxon>Geobacterales</taxon>
        <taxon>Geobacteraceae</taxon>
        <taxon>Citrifermentans</taxon>
    </lineage>
</organism>
<dbReference type="SMART" id="SM00760">
    <property type="entry name" value="Bac_DnaA_C"/>
    <property type="match status" value="1"/>
</dbReference>
<dbReference type="GO" id="GO:0006275">
    <property type="term" value="P:regulation of DNA replication"/>
    <property type="evidence" value="ECO:0007669"/>
    <property type="project" value="InterPro"/>
</dbReference>
<dbReference type="PANTHER" id="PTHR34322:SF2">
    <property type="entry name" value="TRANSPOSASE IS200-LIKE DOMAIN-CONTAINING PROTEIN"/>
    <property type="match status" value="1"/>
</dbReference>
<dbReference type="KEGG" id="gbm:Gbem_0770"/>
<dbReference type="InterPro" id="IPR002686">
    <property type="entry name" value="Transposase_17"/>
</dbReference>
<dbReference type="eggNOG" id="COG1943">
    <property type="taxonomic scope" value="Bacteria"/>
</dbReference>
<dbReference type="Gene3D" id="1.10.1750.10">
    <property type="match status" value="1"/>
</dbReference>
<dbReference type="Pfam" id="PF01797">
    <property type="entry name" value="Y1_Tnp"/>
    <property type="match status" value="1"/>
</dbReference>
<dbReference type="InterPro" id="IPR013159">
    <property type="entry name" value="DnaA_C"/>
</dbReference>